<dbReference type="AlphaFoldDB" id="A0A813YCB4"/>
<dbReference type="SUPFAM" id="SSF57302">
    <property type="entry name" value="Snake toxin-like"/>
    <property type="match status" value="1"/>
</dbReference>
<accession>A0A813YCB4</accession>
<proteinExistence type="predicted"/>
<keyword evidence="1" id="KW-0732">Signal</keyword>
<evidence type="ECO:0000259" key="2">
    <source>
        <dbReference type="Pfam" id="PF00087"/>
    </source>
</evidence>
<dbReference type="Proteomes" id="UP000663852">
    <property type="component" value="Unassembled WGS sequence"/>
</dbReference>
<sequence>MSIKFFVTFLSFACFFTLSSSQLQCWSCDPCPIQHSNTSSSISSITCSVSQVVCVKNTIRVLGRQAHIVKGCVETCTQSSMNFFSQGPSVDCCNTDYCNSARRNQISLLLIICALSFFQ</sequence>
<dbReference type="Gene3D" id="2.10.60.10">
    <property type="entry name" value="CD59"/>
    <property type="match status" value="1"/>
</dbReference>
<feature type="signal peptide" evidence="1">
    <location>
        <begin position="1"/>
        <end position="21"/>
    </location>
</feature>
<protein>
    <recommendedName>
        <fullName evidence="2">Snake toxin/toxin-like domain-containing protein</fullName>
    </recommendedName>
</protein>
<dbReference type="Pfam" id="PF00087">
    <property type="entry name" value="Toxin_TOLIP"/>
    <property type="match status" value="1"/>
</dbReference>
<name>A0A813YCB4_ADIRI</name>
<dbReference type="EMBL" id="CAJNOJ010000029">
    <property type="protein sequence ID" value="CAF0882183.1"/>
    <property type="molecule type" value="Genomic_DNA"/>
</dbReference>
<organism evidence="3 4">
    <name type="scientific">Adineta ricciae</name>
    <name type="common">Rotifer</name>
    <dbReference type="NCBI Taxonomy" id="249248"/>
    <lineage>
        <taxon>Eukaryota</taxon>
        <taxon>Metazoa</taxon>
        <taxon>Spiralia</taxon>
        <taxon>Gnathifera</taxon>
        <taxon>Rotifera</taxon>
        <taxon>Eurotatoria</taxon>
        <taxon>Bdelloidea</taxon>
        <taxon>Adinetida</taxon>
        <taxon>Adinetidae</taxon>
        <taxon>Adineta</taxon>
    </lineage>
</organism>
<dbReference type="OrthoDB" id="10054393at2759"/>
<feature type="domain" description="Snake toxin/toxin-like" evidence="2">
    <location>
        <begin position="23"/>
        <end position="99"/>
    </location>
</feature>
<dbReference type="InterPro" id="IPR045860">
    <property type="entry name" value="Snake_toxin-like_sf"/>
</dbReference>
<dbReference type="InterPro" id="IPR035076">
    <property type="entry name" value="Toxin/TOLIP"/>
</dbReference>
<reference evidence="3" key="1">
    <citation type="submission" date="2021-02" db="EMBL/GenBank/DDBJ databases">
        <authorList>
            <person name="Nowell W R."/>
        </authorList>
    </citation>
    <scope>NUCLEOTIDE SEQUENCE</scope>
</reference>
<evidence type="ECO:0000313" key="4">
    <source>
        <dbReference type="Proteomes" id="UP000663852"/>
    </source>
</evidence>
<evidence type="ECO:0000256" key="1">
    <source>
        <dbReference type="SAM" id="SignalP"/>
    </source>
</evidence>
<gene>
    <name evidence="3" type="ORF">EDS130_LOCUS8849</name>
</gene>
<feature type="chain" id="PRO_5032895896" description="Snake toxin/toxin-like domain-containing protein" evidence="1">
    <location>
        <begin position="22"/>
        <end position="119"/>
    </location>
</feature>
<comment type="caution">
    <text evidence="3">The sequence shown here is derived from an EMBL/GenBank/DDBJ whole genome shotgun (WGS) entry which is preliminary data.</text>
</comment>
<evidence type="ECO:0000313" key="3">
    <source>
        <dbReference type="EMBL" id="CAF0882183.1"/>
    </source>
</evidence>